<evidence type="ECO:0008006" key="4">
    <source>
        <dbReference type="Google" id="ProtNLM"/>
    </source>
</evidence>
<keyword evidence="3" id="KW-1185">Reference proteome</keyword>
<evidence type="ECO:0000256" key="1">
    <source>
        <dbReference type="SAM" id="MobiDB-lite"/>
    </source>
</evidence>
<gene>
    <name evidence="2" type="ORF">AC579_2163</name>
</gene>
<organism evidence="2 3">
    <name type="scientific">Pseudocercospora musae</name>
    <dbReference type="NCBI Taxonomy" id="113226"/>
    <lineage>
        <taxon>Eukaryota</taxon>
        <taxon>Fungi</taxon>
        <taxon>Dikarya</taxon>
        <taxon>Ascomycota</taxon>
        <taxon>Pezizomycotina</taxon>
        <taxon>Dothideomycetes</taxon>
        <taxon>Dothideomycetidae</taxon>
        <taxon>Mycosphaerellales</taxon>
        <taxon>Mycosphaerellaceae</taxon>
        <taxon>Pseudocercospora</taxon>
    </lineage>
</organism>
<proteinExistence type="predicted"/>
<dbReference type="Proteomes" id="UP000073492">
    <property type="component" value="Unassembled WGS sequence"/>
</dbReference>
<evidence type="ECO:0000313" key="2">
    <source>
        <dbReference type="EMBL" id="KXT13099.1"/>
    </source>
</evidence>
<feature type="compositionally biased region" description="Low complexity" evidence="1">
    <location>
        <begin position="334"/>
        <end position="349"/>
    </location>
</feature>
<dbReference type="AlphaFoldDB" id="A0A139IEK6"/>
<dbReference type="OrthoDB" id="3262926at2759"/>
<reference evidence="2 3" key="1">
    <citation type="submission" date="2015-07" db="EMBL/GenBank/DDBJ databases">
        <title>Comparative genomics of the Sigatoka disease complex on banana suggests a link between parallel evolutionary changes in Pseudocercospora fijiensis and Pseudocercospora eumusae and increased virulence on the banana host.</title>
        <authorList>
            <person name="Chang T.-C."/>
            <person name="Salvucci A."/>
            <person name="Crous P.W."/>
            <person name="Stergiopoulos I."/>
        </authorList>
    </citation>
    <scope>NUCLEOTIDE SEQUENCE [LARGE SCALE GENOMIC DNA]</scope>
    <source>
        <strain evidence="2 3">CBS 116634</strain>
    </source>
</reference>
<comment type="caution">
    <text evidence="2">The sequence shown here is derived from an EMBL/GenBank/DDBJ whole genome shotgun (WGS) entry which is preliminary data.</text>
</comment>
<feature type="region of interest" description="Disordered" evidence="1">
    <location>
        <begin position="316"/>
        <end position="355"/>
    </location>
</feature>
<feature type="region of interest" description="Disordered" evidence="1">
    <location>
        <begin position="690"/>
        <end position="710"/>
    </location>
</feature>
<name>A0A139IEK6_9PEZI</name>
<accession>A0A139IEK6</accession>
<dbReference type="STRING" id="113226.A0A139IEK6"/>
<dbReference type="EMBL" id="LFZO01000129">
    <property type="protein sequence ID" value="KXT13099.1"/>
    <property type="molecule type" value="Genomic_DNA"/>
</dbReference>
<feature type="region of interest" description="Disordered" evidence="1">
    <location>
        <begin position="818"/>
        <end position="893"/>
    </location>
</feature>
<evidence type="ECO:0000313" key="3">
    <source>
        <dbReference type="Proteomes" id="UP000073492"/>
    </source>
</evidence>
<sequence length="906" mass="99855">MAVAASLSPTNGSLVDNETIALHQLAIIAELTANELQCHRDRRTAFELIEGSDEYEALTESEIPKSYYDADDDFLSVIAGTVAANSVLELSDDEDPSSPSMTFAKRQAELKKMATKCMCSVYYERCPSIQTIKVECVHRYCVNCARCLFDRATKDETLIPRRCYKQNIDPLLVKRHMSAEEAEEFDATAVEFSTVDRIYCSNRSYVGGVAPALAQSARMGSIRIWTVLMTHLYVRHECWQGDGLADMSSLQRFSTASKWMQPHDMSLPRRPTKSAMFKPSLGRGMSATILVASRGSSDLGEEAFSVRFAMQDTGTEVIDPGLPRNSPAPHLSRTQTPTVPLTTTKTAGPEPQSQYASGSELIKGMLSYTRHITICFILTHVLINVSVPFPPHLSSLEKHVLMMGDYKLQQELEALAGNVYNPNDQDENTTPEAISTTMSRWQRLFGLSADDAIDHEKGALGYDREAYEYELGLQKKQRTSSAIMLSTPLLDFSLFQAKVHAHPLSTNAISENAPYDNAANFSARAILASTDGIDSEATSNNPDVYNSSSFLERRVNGQDFMMDDDEEPERTGFHMDTVTAEHVMKAGWTKEDSSHFDLAQHLQPYRAMLNGLQGSDDNYIADAHRTEGGNTEIVEPISLTTNSVERLRYRQNQSYMAGGTQQSANGAVYTNLLARTNGLLVVEQAYGPKHMTGGDDAGSPTTPRPDHLLPSRLRVTPPRWILVSEVSSPALDMSLISYCVQNYARTTHIPAWPGVTFAFGTFCYNVMLGTEMGRELANMLISNKTSMFYKDWTLMAVTVFMSPRANPSTLRGRAKNIKAGFDKPGAGVGRPTPEPILPIVSGQTTRPANLRVADPHPGTQPQPPVQAGPSNSQPGDDVAAQAAQKHPALDPNEAWDQVSQWLSDLF</sequence>
<protein>
    <recommendedName>
        <fullName evidence="4">RING-type domain-containing protein</fullName>
    </recommendedName>
</protein>